<evidence type="ECO:0008006" key="3">
    <source>
        <dbReference type="Google" id="ProtNLM"/>
    </source>
</evidence>
<feature type="transmembrane region" description="Helical" evidence="1">
    <location>
        <begin position="327"/>
        <end position="346"/>
    </location>
</feature>
<feature type="transmembrane region" description="Helical" evidence="1">
    <location>
        <begin position="378"/>
        <end position="396"/>
    </location>
</feature>
<gene>
    <name evidence="2" type="ORF">VP38_00032</name>
</gene>
<evidence type="ECO:0000256" key="1">
    <source>
        <dbReference type="SAM" id="Phobius"/>
    </source>
</evidence>
<keyword evidence="1" id="KW-0812">Transmembrane</keyword>
<dbReference type="RefSeq" id="WP_031381580.1">
    <property type="nucleotide sequence ID" value="NZ_JAQBMU010000003.1"/>
</dbReference>
<keyword evidence="1" id="KW-0472">Membrane</keyword>
<feature type="transmembrane region" description="Helical" evidence="1">
    <location>
        <begin position="23"/>
        <end position="45"/>
    </location>
</feature>
<feature type="transmembrane region" description="Helical" evidence="1">
    <location>
        <begin position="99"/>
        <end position="117"/>
    </location>
</feature>
<proteinExistence type="predicted"/>
<evidence type="ECO:0000313" key="2">
    <source>
        <dbReference type="EMBL" id="QOS15475.1"/>
    </source>
</evidence>
<sequence>MIALMPVILNLAIIYFDLKIKSVFVSFSIATFIVFSLPNFFSVIFGGDYSEYTYQYVTAHGTVFLAVFLITRLVLFYAFGLGYRRGCISSSEENIRLQFFISFSFSLIFLFSSLSVFDFSLNKLMSLSWSDYRDSGSFISLLGSFFLYAGSSFFLLSLKKKSTYGLVFVFILLIYIVLVLKTRNYLIAIVSPFIIYFLLYTRWNFKKLISSFLIFFTFFSLYSGARNIRHLGSISEINSFEEINISFDSGEFELINTLYYFVEKNGVELEYNNVTLIRLLLLPFPSSILPFNKPKELSYILWDQKMGITGVSGSLHPTVVGDSILNSFYFGSLIYGVLYSILFFLLDKFVYISKYNFLWFGLFCTTSFYIARGAVYNGIVIIAVGSLLILIFGFLASRIKVR</sequence>
<feature type="transmembrane region" description="Helical" evidence="1">
    <location>
        <begin position="185"/>
        <end position="201"/>
    </location>
</feature>
<accession>A0A7M3VJ44</accession>
<feature type="transmembrane region" description="Helical" evidence="1">
    <location>
        <begin position="208"/>
        <end position="225"/>
    </location>
</feature>
<feature type="transmembrane region" description="Helical" evidence="1">
    <location>
        <begin position="57"/>
        <end position="79"/>
    </location>
</feature>
<reference evidence="2" key="1">
    <citation type="submission" date="2020-08" db="EMBL/GenBank/DDBJ databases">
        <title>Genetic structure, function and evolution of capsule biosynthesis loci in Vibrio parahaemolyticus.</title>
        <authorList>
            <person name="Li L."/>
            <person name="Bian S."/>
        </authorList>
    </citation>
    <scope>NUCLEOTIDE SEQUENCE</scope>
    <source>
        <strain evidence="2">VP38</strain>
    </source>
</reference>
<organism evidence="2">
    <name type="scientific">Vibrio parahaemolyticus</name>
    <dbReference type="NCBI Taxonomy" id="670"/>
    <lineage>
        <taxon>Bacteria</taxon>
        <taxon>Pseudomonadati</taxon>
        <taxon>Pseudomonadota</taxon>
        <taxon>Gammaproteobacteria</taxon>
        <taxon>Vibrionales</taxon>
        <taxon>Vibrionaceae</taxon>
        <taxon>Vibrio</taxon>
    </lineage>
</organism>
<feature type="transmembrane region" description="Helical" evidence="1">
    <location>
        <begin position="355"/>
        <end position="372"/>
    </location>
</feature>
<dbReference type="EMBL" id="MT898025">
    <property type="protein sequence ID" value="QOS15475.1"/>
    <property type="molecule type" value="Genomic_DNA"/>
</dbReference>
<feature type="transmembrane region" description="Helical" evidence="1">
    <location>
        <begin position="137"/>
        <end position="156"/>
    </location>
</feature>
<dbReference type="AlphaFoldDB" id="A0A7M3VJ44"/>
<name>A0A7M3VJ44_VIBPH</name>
<feature type="transmembrane region" description="Helical" evidence="1">
    <location>
        <begin position="163"/>
        <end position="179"/>
    </location>
</feature>
<protein>
    <recommendedName>
        <fullName evidence="3">Oligosaccharide repeat unit polymerase</fullName>
    </recommendedName>
</protein>
<keyword evidence="1" id="KW-1133">Transmembrane helix</keyword>